<feature type="compositionally biased region" description="Basic and acidic residues" evidence="1">
    <location>
        <begin position="39"/>
        <end position="53"/>
    </location>
</feature>
<gene>
    <name evidence="2" type="ORF">UFOPK1684_01290</name>
</gene>
<evidence type="ECO:0000313" key="2">
    <source>
        <dbReference type="EMBL" id="CAB4579470.1"/>
    </source>
</evidence>
<proteinExistence type="predicted"/>
<evidence type="ECO:0000256" key="1">
    <source>
        <dbReference type="SAM" id="MobiDB-lite"/>
    </source>
</evidence>
<dbReference type="AlphaFoldDB" id="A0A6J6ESE7"/>
<organism evidence="2">
    <name type="scientific">freshwater metagenome</name>
    <dbReference type="NCBI Taxonomy" id="449393"/>
    <lineage>
        <taxon>unclassified sequences</taxon>
        <taxon>metagenomes</taxon>
        <taxon>ecological metagenomes</taxon>
    </lineage>
</organism>
<dbReference type="EMBL" id="CAEZTM010000077">
    <property type="protein sequence ID" value="CAB4579470.1"/>
    <property type="molecule type" value="Genomic_DNA"/>
</dbReference>
<feature type="compositionally biased region" description="Basic and acidic residues" evidence="1">
    <location>
        <begin position="1"/>
        <end position="32"/>
    </location>
</feature>
<feature type="region of interest" description="Disordered" evidence="1">
    <location>
        <begin position="1"/>
        <end position="85"/>
    </location>
</feature>
<feature type="compositionally biased region" description="Basic and acidic residues" evidence="1">
    <location>
        <begin position="61"/>
        <end position="76"/>
    </location>
</feature>
<accession>A0A6J6ESE7</accession>
<sequence>MHSRAIHKEPGNDAHGEQNQPRRSETLRKETLKALNKKPIRDDDREGQDEVSHVEIVGVEDGNHGDANEVIDDRQGQQEGPQSNR</sequence>
<protein>
    <submittedName>
        <fullName evidence="2">Unannotated protein</fullName>
    </submittedName>
</protein>
<name>A0A6J6ESE7_9ZZZZ</name>
<reference evidence="2" key="1">
    <citation type="submission" date="2020-05" db="EMBL/GenBank/DDBJ databases">
        <authorList>
            <person name="Chiriac C."/>
            <person name="Salcher M."/>
            <person name="Ghai R."/>
            <person name="Kavagutti S V."/>
        </authorList>
    </citation>
    <scope>NUCLEOTIDE SEQUENCE</scope>
</reference>